<feature type="region of interest" description="Disordered" evidence="8">
    <location>
        <begin position="300"/>
        <end position="421"/>
    </location>
</feature>
<dbReference type="Gene3D" id="3.30.160.60">
    <property type="entry name" value="Classic Zinc Finger"/>
    <property type="match status" value="3"/>
</dbReference>
<feature type="compositionally biased region" description="Acidic residues" evidence="8">
    <location>
        <begin position="247"/>
        <end position="259"/>
    </location>
</feature>
<dbReference type="PROSITE" id="PS00028">
    <property type="entry name" value="ZINC_FINGER_C2H2_1"/>
    <property type="match status" value="3"/>
</dbReference>
<feature type="domain" description="SCAN box" evidence="10">
    <location>
        <begin position="87"/>
        <end position="166"/>
    </location>
</feature>
<dbReference type="Gene3D" id="1.10.4020.10">
    <property type="entry name" value="DNA breaking-rejoining enzymes"/>
    <property type="match status" value="1"/>
</dbReference>
<keyword evidence="3" id="KW-0677">Repeat</keyword>
<dbReference type="InterPro" id="IPR013087">
    <property type="entry name" value="Znf_C2H2_type"/>
</dbReference>
<feature type="domain" description="C2H2-type" evidence="9">
    <location>
        <begin position="432"/>
        <end position="459"/>
    </location>
</feature>
<evidence type="ECO:0000259" key="10">
    <source>
        <dbReference type="PROSITE" id="PS50804"/>
    </source>
</evidence>
<dbReference type="GO" id="GO:0008270">
    <property type="term" value="F:zinc ion binding"/>
    <property type="evidence" value="ECO:0007669"/>
    <property type="project" value="UniProtKB-KW"/>
</dbReference>
<proteinExistence type="inferred from homology"/>
<dbReference type="GO" id="GO:0005634">
    <property type="term" value="C:nucleus"/>
    <property type="evidence" value="ECO:0007669"/>
    <property type="project" value="UniProtKB-ARBA"/>
</dbReference>
<dbReference type="SMART" id="SM00431">
    <property type="entry name" value="SCAN"/>
    <property type="match status" value="1"/>
</dbReference>
<dbReference type="FunFam" id="3.30.160.60:FF:002239">
    <property type="entry name" value="Zinc finger protein 226"/>
    <property type="match status" value="1"/>
</dbReference>
<dbReference type="FunFam" id="3.30.160.60:FF:000522">
    <property type="entry name" value="zinc finger protein 285"/>
    <property type="match status" value="1"/>
</dbReference>
<evidence type="ECO:0000313" key="11">
    <source>
        <dbReference type="Proteomes" id="UP000189705"/>
    </source>
</evidence>
<evidence type="ECO:0000313" key="15">
    <source>
        <dbReference type="RefSeq" id="XP_025050614.1"/>
    </source>
</evidence>
<organism evidence="11 12">
    <name type="scientific">Alligator sinensis</name>
    <name type="common">Chinese alligator</name>
    <dbReference type="NCBI Taxonomy" id="38654"/>
    <lineage>
        <taxon>Eukaryota</taxon>
        <taxon>Metazoa</taxon>
        <taxon>Chordata</taxon>
        <taxon>Craniata</taxon>
        <taxon>Vertebrata</taxon>
        <taxon>Euteleostomi</taxon>
        <taxon>Archelosauria</taxon>
        <taxon>Archosauria</taxon>
        <taxon>Crocodylia</taxon>
        <taxon>Alligatoridae</taxon>
        <taxon>Alligatorinae</taxon>
        <taxon>Alligator</taxon>
    </lineage>
</organism>
<evidence type="ECO:0000256" key="5">
    <source>
        <dbReference type="ARBA" id="ARBA00022833"/>
    </source>
</evidence>
<dbReference type="InterPro" id="IPR003309">
    <property type="entry name" value="SCAN_dom"/>
</dbReference>
<dbReference type="InterPro" id="IPR036236">
    <property type="entry name" value="Znf_C2H2_sf"/>
</dbReference>
<dbReference type="InterPro" id="IPR038269">
    <property type="entry name" value="SCAN_sf"/>
</dbReference>
<protein>
    <submittedName>
        <fullName evidence="12 13">Zinc finger protein 232-like isoform X1</fullName>
    </submittedName>
</protein>
<keyword evidence="2" id="KW-0479">Metal-binding</keyword>
<evidence type="ECO:0000259" key="9">
    <source>
        <dbReference type="PROSITE" id="PS50157"/>
    </source>
</evidence>
<dbReference type="PANTHER" id="PTHR45935:SF15">
    <property type="entry name" value="SCAN BOX DOMAIN-CONTAINING PROTEIN"/>
    <property type="match status" value="1"/>
</dbReference>
<dbReference type="eggNOG" id="KOG1721">
    <property type="taxonomic scope" value="Eukaryota"/>
</dbReference>
<comment type="similarity">
    <text evidence="1">Belongs to the krueppel C2H2-type zinc-finger protein family.</text>
</comment>
<evidence type="ECO:0000256" key="2">
    <source>
        <dbReference type="ARBA" id="ARBA00022723"/>
    </source>
</evidence>
<feature type="compositionally biased region" description="Pro residues" evidence="8">
    <location>
        <begin position="8"/>
        <end position="17"/>
    </location>
</feature>
<feature type="compositionally biased region" description="Basic and acidic residues" evidence="8">
    <location>
        <begin position="231"/>
        <end position="246"/>
    </location>
</feature>
<feature type="region of interest" description="Disordered" evidence="8">
    <location>
        <begin position="1"/>
        <end position="58"/>
    </location>
</feature>
<dbReference type="RefSeq" id="XP_025050614.1">
    <property type="nucleotide sequence ID" value="XM_025194829.1"/>
</dbReference>
<evidence type="ECO:0000256" key="8">
    <source>
        <dbReference type="SAM" id="MobiDB-lite"/>
    </source>
</evidence>
<dbReference type="GO" id="GO:0043565">
    <property type="term" value="F:sequence-specific DNA binding"/>
    <property type="evidence" value="ECO:0007669"/>
    <property type="project" value="UniProtKB-ARBA"/>
</dbReference>
<dbReference type="GeneID" id="102369355"/>
<dbReference type="CDD" id="cd07936">
    <property type="entry name" value="SCAN"/>
    <property type="match status" value="1"/>
</dbReference>
<dbReference type="InterPro" id="IPR050916">
    <property type="entry name" value="SCAN-C2H2_zinc_finger"/>
</dbReference>
<dbReference type="GO" id="GO:0045892">
    <property type="term" value="P:negative regulation of DNA-templated transcription"/>
    <property type="evidence" value="ECO:0007669"/>
    <property type="project" value="UniProtKB-ARBA"/>
</dbReference>
<evidence type="ECO:0000313" key="12">
    <source>
        <dbReference type="RefSeq" id="XP_006038394.1"/>
    </source>
</evidence>
<dbReference type="SUPFAM" id="SSF57667">
    <property type="entry name" value="beta-beta-alpha zinc fingers"/>
    <property type="match status" value="2"/>
</dbReference>
<accession>A0A1U7SUS3</accession>
<evidence type="ECO:0000256" key="6">
    <source>
        <dbReference type="ARBA" id="ARBA00023242"/>
    </source>
</evidence>
<feature type="compositionally biased region" description="Basic residues" evidence="8">
    <location>
        <begin position="359"/>
        <end position="371"/>
    </location>
</feature>
<keyword evidence="11" id="KW-1185">Reference proteome</keyword>
<feature type="compositionally biased region" description="Low complexity" evidence="8">
    <location>
        <begin position="307"/>
        <end position="318"/>
    </location>
</feature>
<dbReference type="RefSeq" id="XP_006038394.1">
    <property type="nucleotide sequence ID" value="XM_006038332.3"/>
</dbReference>
<dbReference type="RefSeq" id="XP_025050612.1">
    <property type="nucleotide sequence ID" value="XM_025194827.1"/>
</dbReference>
<keyword evidence="6" id="KW-0539">Nucleus</keyword>
<dbReference type="SMART" id="SM00355">
    <property type="entry name" value="ZnF_C2H2"/>
    <property type="match status" value="3"/>
</dbReference>
<name>A0A1U7SUS3_ALLSI</name>
<dbReference type="Pfam" id="PF02023">
    <property type="entry name" value="SCAN"/>
    <property type="match status" value="1"/>
</dbReference>
<dbReference type="Pfam" id="PF00096">
    <property type="entry name" value="zf-C2H2"/>
    <property type="match status" value="3"/>
</dbReference>
<dbReference type="Proteomes" id="UP000189705">
    <property type="component" value="Unplaced"/>
</dbReference>
<dbReference type="PROSITE" id="PS50157">
    <property type="entry name" value="ZINC_FINGER_C2H2_2"/>
    <property type="match status" value="3"/>
</dbReference>
<feature type="compositionally biased region" description="Basic and acidic residues" evidence="8">
    <location>
        <begin position="346"/>
        <end position="358"/>
    </location>
</feature>
<dbReference type="RefSeq" id="XP_025050613.1">
    <property type="nucleotide sequence ID" value="XM_025194828.1"/>
</dbReference>
<feature type="region of interest" description="Disordered" evidence="8">
    <location>
        <begin position="210"/>
        <end position="280"/>
    </location>
</feature>
<reference evidence="12 13" key="1">
    <citation type="submission" date="2025-04" db="UniProtKB">
        <authorList>
            <consortium name="RefSeq"/>
        </authorList>
    </citation>
    <scope>IDENTIFICATION</scope>
</reference>
<evidence type="ECO:0000256" key="3">
    <source>
        <dbReference type="ARBA" id="ARBA00022737"/>
    </source>
</evidence>
<dbReference type="FunFam" id="1.10.4020.10:FF:000001">
    <property type="entry name" value="zinc finger protein 263 isoform X1"/>
    <property type="match status" value="1"/>
</dbReference>
<dbReference type="PROSITE" id="PS50804">
    <property type="entry name" value="SCAN_BOX"/>
    <property type="match status" value="1"/>
</dbReference>
<keyword evidence="4 7" id="KW-0863">Zinc-finger</keyword>
<feature type="compositionally biased region" description="Basic and acidic residues" evidence="8">
    <location>
        <begin position="378"/>
        <end position="401"/>
    </location>
</feature>
<feature type="domain" description="C2H2-type" evidence="9">
    <location>
        <begin position="488"/>
        <end position="515"/>
    </location>
</feature>
<feature type="compositionally biased region" description="Basic residues" evidence="8">
    <location>
        <begin position="402"/>
        <end position="414"/>
    </location>
</feature>
<evidence type="ECO:0000313" key="14">
    <source>
        <dbReference type="RefSeq" id="XP_025050613.1"/>
    </source>
</evidence>
<gene>
    <name evidence="12 13 14 15" type="primary">LOC102369355</name>
</gene>
<keyword evidence="5" id="KW-0862">Zinc</keyword>
<feature type="domain" description="C2H2-type" evidence="9">
    <location>
        <begin position="460"/>
        <end position="487"/>
    </location>
</feature>
<dbReference type="SUPFAM" id="SSF47353">
    <property type="entry name" value="Retrovirus capsid dimerization domain-like"/>
    <property type="match status" value="1"/>
</dbReference>
<evidence type="ECO:0000256" key="1">
    <source>
        <dbReference type="ARBA" id="ARBA00006991"/>
    </source>
</evidence>
<dbReference type="PANTHER" id="PTHR45935">
    <property type="entry name" value="PROTEIN ZBED8-RELATED"/>
    <property type="match status" value="1"/>
</dbReference>
<dbReference type="AlphaFoldDB" id="A0A1U7SUS3"/>
<sequence length="515" mass="58171">MAAELEPVPGPGFPFPVPMEEQDPAGKVPPVVQAGTGGSSPRRAAPQQVKQEPPEEPVQRWEIQWQEVMQASDAKLPSATPSPEMWRRRFRGFHYQEGEGPREVCSRLRELCQRWLEPQRRSKEQMLELVVLEQFLAILPQEMQSQEWGRGVETCAEAVTLAEGFQLQQPEDETFHVTVRVKVEEVASDIMTPTGALQEPLDSWVVQPQPHPARVSQEEAGQGESPEPQEELPHVPKEEPASHQEPDSPDTEETWDSSADESSTSWFTKRDPSLGAEYRGLTPDLICRIQRGEAELWVCEDEDRGESSGSEGPSAAGAWTLIRAAEQPPEEVPANLELPRTFPGRLGEKGPLRPEPGRLQKRLHGPQKQKKNVTAGGRESETRAEPKRSQGCREELRDVKRGKTKLHQRVRRPPNRPTREQELAAKRQEKAHPCPECGKVFEFPSHLALHKRVHTGEKPHQCPECGKSFNHPYHLAQHRRIHSGDMPYRCAQCGKGFICPSYLTRHQRVHAQEDV</sequence>
<dbReference type="FunFam" id="3.30.160.60:FF:000135">
    <property type="entry name" value="Zinc finger protein 358"/>
    <property type="match status" value="1"/>
</dbReference>
<evidence type="ECO:0000313" key="13">
    <source>
        <dbReference type="RefSeq" id="XP_025050612.1"/>
    </source>
</evidence>
<evidence type="ECO:0000256" key="4">
    <source>
        <dbReference type="ARBA" id="ARBA00022771"/>
    </source>
</evidence>
<evidence type="ECO:0000256" key="7">
    <source>
        <dbReference type="PROSITE-ProRule" id="PRU00042"/>
    </source>
</evidence>
<dbReference type="KEGG" id="asn:102369355"/>